<reference evidence="2" key="1">
    <citation type="submission" date="2021-03" db="EMBL/GenBank/DDBJ databases">
        <authorList>
            <consortium name="Genoscope - CEA"/>
            <person name="William W."/>
        </authorList>
    </citation>
    <scope>NUCLEOTIDE SEQUENCE</scope>
    <source>
        <strain evidence="2">Doubled-haploid Pahang</strain>
    </source>
</reference>
<comment type="similarity">
    <text evidence="1">Belongs to the BLOC1S2 family.</text>
</comment>
<dbReference type="InParanoid" id="A0A804IMV5"/>
<sequence>MAEEKGKTGRDELAQSLEDVFINVSTMIKGELQGTNNQLLLLETMNQRVAEEYDGYGDVASGLRLLSTPSKLRR</sequence>
<dbReference type="Gramene" id="Ma04_t09510.1">
    <property type="protein sequence ID" value="Ma04_p09510.1"/>
    <property type="gene ID" value="Ma04_g09510"/>
</dbReference>
<dbReference type="Pfam" id="PF10046">
    <property type="entry name" value="BLOC1_2"/>
    <property type="match status" value="1"/>
</dbReference>
<gene>
    <name evidence="2" type="ORF">GSMUA_114720.1</name>
</gene>
<accession>A0A804IMV5</accession>
<dbReference type="PANTHER" id="PTHR47882">
    <property type="entry name" value="BIOGENESIS OF LYSOSOME-RELATED ORGANELLES COMPLEX 1 SUBUNIT 2"/>
    <property type="match status" value="1"/>
</dbReference>
<dbReference type="InterPro" id="IPR019269">
    <property type="entry name" value="BLOC1_su2"/>
</dbReference>
<dbReference type="EnsemblPlants" id="Ma04_t09510.1">
    <property type="protein sequence ID" value="Ma04_p09510.1"/>
    <property type="gene ID" value="Ma04_g09510"/>
</dbReference>
<organism evidence="3 4">
    <name type="scientific">Musa acuminata subsp. malaccensis</name>
    <name type="common">Wild banana</name>
    <name type="synonym">Musa malaccensis</name>
    <dbReference type="NCBI Taxonomy" id="214687"/>
    <lineage>
        <taxon>Eukaryota</taxon>
        <taxon>Viridiplantae</taxon>
        <taxon>Streptophyta</taxon>
        <taxon>Embryophyta</taxon>
        <taxon>Tracheophyta</taxon>
        <taxon>Spermatophyta</taxon>
        <taxon>Magnoliopsida</taxon>
        <taxon>Liliopsida</taxon>
        <taxon>Zingiberales</taxon>
        <taxon>Musaceae</taxon>
        <taxon>Musa</taxon>
    </lineage>
</organism>
<evidence type="ECO:0000313" key="2">
    <source>
        <dbReference type="EMBL" id="CAG1841677.1"/>
    </source>
</evidence>
<dbReference type="Proteomes" id="UP000012960">
    <property type="component" value="Unplaced"/>
</dbReference>
<evidence type="ECO:0000313" key="3">
    <source>
        <dbReference type="EnsemblPlants" id="Ma04_p09510.1"/>
    </source>
</evidence>
<reference evidence="3" key="2">
    <citation type="submission" date="2021-05" db="UniProtKB">
        <authorList>
            <consortium name="EnsemblPlants"/>
        </authorList>
    </citation>
    <scope>IDENTIFICATION</scope>
    <source>
        <strain evidence="3">subsp. malaccensis</strain>
    </source>
</reference>
<evidence type="ECO:0000313" key="4">
    <source>
        <dbReference type="Proteomes" id="UP000012960"/>
    </source>
</evidence>
<dbReference type="PANTHER" id="PTHR47882:SF1">
    <property type="entry name" value="BIOGENESIS OF LYSOSOME-RELATED ORGANELLES COMPLEX 1 SUBUNIT 2"/>
    <property type="match status" value="1"/>
</dbReference>
<protein>
    <submittedName>
        <fullName evidence="2">(wild Malaysian banana) hypothetical protein</fullName>
    </submittedName>
</protein>
<name>A0A804IMV5_MUSAM</name>
<evidence type="ECO:0000256" key="1">
    <source>
        <dbReference type="ARBA" id="ARBA00008468"/>
    </source>
</evidence>
<dbReference type="AlphaFoldDB" id="A0A804IMV5"/>
<proteinExistence type="inferred from homology"/>
<dbReference type="EMBL" id="HG996469">
    <property type="protein sequence ID" value="CAG1841677.1"/>
    <property type="molecule type" value="Genomic_DNA"/>
</dbReference>
<keyword evidence="4" id="KW-1185">Reference proteome</keyword>